<proteinExistence type="predicted"/>
<feature type="compositionally biased region" description="Basic and acidic residues" evidence="1">
    <location>
        <begin position="63"/>
        <end position="74"/>
    </location>
</feature>
<comment type="caution">
    <text evidence="2">The sequence shown here is derived from an EMBL/GenBank/DDBJ whole genome shotgun (WGS) entry which is preliminary data.</text>
</comment>
<feature type="region of interest" description="Disordered" evidence="1">
    <location>
        <begin position="159"/>
        <end position="178"/>
    </location>
</feature>
<feature type="region of interest" description="Disordered" evidence="1">
    <location>
        <begin position="53"/>
        <end position="112"/>
    </location>
</feature>
<keyword evidence="3" id="KW-1185">Reference proteome</keyword>
<evidence type="ECO:0000313" key="2">
    <source>
        <dbReference type="EMBL" id="KAK3758949.1"/>
    </source>
</evidence>
<evidence type="ECO:0000256" key="1">
    <source>
        <dbReference type="SAM" id="MobiDB-lite"/>
    </source>
</evidence>
<reference evidence="2" key="1">
    <citation type="journal article" date="2023" name="G3 (Bethesda)">
        <title>A reference genome for the long-term kleptoplast-retaining sea slug Elysia crispata morphotype clarki.</title>
        <authorList>
            <person name="Eastman K.E."/>
            <person name="Pendleton A.L."/>
            <person name="Shaikh M.A."/>
            <person name="Suttiyut T."/>
            <person name="Ogas R."/>
            <person name="Tomko P."/>
            <person name="Gavelis G."/>
            <person name="Widhalm J.R."/>
            <person name="Wisecaver J.H."/>
        </authorList>
    </citation>
    <scope>NUCLEOTIDE SEQUENCE</scope>
    <source>
        <strain evidence="2">ECLA1</strain>
    </source>
</reference>
<gene>
    <name evidence="2" type="ORF">RRG08_015195</name>
</gene>
<dbReference type="EMBL" id="JAWDGP010005184">
    <property type="protein sequence ID" value="KAK3758949.1"/>
    <property type="molecule type" value="Genomic_DNA"/>
</dbReference>
<evidence type="ECO:0000313" key="3">
    <source>
        <dbReference type="Proteomes" id="UP001283361"/>
    </source>
</evidence>
<organism evidence="2 3">
    <name type="scientific">Elysia crispata</name>
    <name type="common">lettuce slug</name>
    <dbReference type="NCBI Taxonomy" id="231223"/>
    <lineage>
        <taxon>Eukaryota</taxon>
        <taxon>Metazoa</taxon>
        <taxon>Spiralia</taxon>
        <taxon>Lophotrochozoa</taxon>
        <taxon>Mollusca</taxon>
        <taxon>Gastropoda</taxon>
        <taxon>Heterobranchia</taxon>
        <taxon>Euthyneura</taxon>
        <taxon>Panpulmonata</taxon>
        <taxon>Sacoglossa</taxon>
        <taxon>Placobranchoidea</taxon>
        <taxon>Plakobranchidae</taxon>
        <taxon>Elysia</taxon>
    </lineage>
</organism>
<feature type="region of interest" description="Disordered" evidence="1">
    <location>
        <begin position="300"/>
        <end position="326"/>
    </location>
</feature>
<sequence length="590" mass="65000">MWYKFQVNAQESSYLLPVAFANIHTSIKNKSGSCATWDQQSLITERLESLPAKTETINPNSLMHKDQIADRTESPESQPSMDRVSINKQKKYRPKKAKKIEQSSKKIKDTKKKRCRIEKDVSLAECSYSHSEWESMSTSMIESAIECSPRIRAEIDQAVATSPAGDSEDGKGSLSETDFVNVNHPASLSDTNFVGINHPASLSDTDCVDISHPASLSYTDYVGINHPASLSDTDYVGINHPASLSDTDFVGINHPASLSDTDCVDISHPASLSYTDYVGINHPASLSDTDFAGVNHPASLKTKTSQKTPNIKSPGSVQNEKLEDVPQKSRMSFKKFESNLCSISKASCNSHQEEVTALSDTQEIGKVKAAYVLPTCEPPGQEKEQSQATSVKQPENMLSGLHKKYTICQEQIQATSVEHPENVLSGFHKKPSVHQTDSPSLTSQPSEEPHESKPLALHHSNLARGDERYSQPLCHSSKVNPGQEKIVSIPASLNVGNQETGDFQMVGLIKEDSVALSKSAPRMSASKSYFTPIQREEPNQCNVCGKIFSYSGEREDPTTYLIHKLKIDVDDILETLMLMNTSKTLIYYSK</sequence>
<feature type="compositionally biased region" description="Polar residues" evidence="1">
    <location>
        <begin position="433"/>
        <end position="446"/>
    </location>
</feature>
<accession>A0AAE0YXE6</accession>
<feature type="region of interest" description="Disordered" evidence="1">
    <location>
        <begin position="427"/>
        <end position="453"/>
    </location>
</feature>
<protein>
    <submittedName>
        <fullName evidence="2">Uncharacterized protein</fullName>
    </submittedName>
</protein>
<dbReference type="Proteomes" id="UP001283361">
    <property type="component" value="Unassembled WGS sequence"/>
</dbReference>
<feature type="compositionally biased region" description="Basic residues" evidence="1">
    <location>
        <begin position="88"/>
        <end position="98"/>
    </location>
</feature>
<name>A0AAE0YXE6_9GAST</name>
<feature type="compositionally biased region" description="Polar residues" evidence="1">
    <location>
        <begin position="301"/>
        <end position="319"/>
    </location>
</feature>
<dbReference type="AlphaFoldDB" id="A0AAE0YXE6"/>